<dbReference type="RefSeq" id="WP_310112408.1">
    <property type="nucleotide sequence ID" value="NZ_JAVDTN010000007.1"/>
</dbReference>
<dbReference type="Pfam" id="PF06197">
    <property type="entry name" value="DUF998"/>
    <property type="match status" value="1"/>
</dbReference>
<reference evidence="3" key="1">
    <citation type="submission" date="2023-07" db="EMBL/GenBank/DDBJ databases">
        <title>Sorghum-associated microbial communities from plants grown in Nebraska, USA.</title>
        <authorList>
            <person name="Schachtman D."/>
        </authorList>
    </citation>
    <scope>NUCLEOTIDE SEQUENCE</scope>
    <source>
        <strain evidence="3">BE261</strain>
    </source>
</reference>
<feature type="transmembrane region" description="Helical" evidence="2">
    <location>
        <begin position="138"/>
        <end position="159"/>
    </location>
</feature>
<feature type="transmembrane region" description="Helical" evidence="2">
    <location>
        <begin position="166"/>
        <end position="185"/>
    </location>
</feature>
<keyword evidence="2" id="KW-0812">Transmembrane</keyword>
<evidence type="ECO:0000256" key="2">
    <source>
        <dbReference type="SAM" id="Phobius"/>
    </source>
</evidence>
<feature type="transmembrane region" description="Helical" evidence="2">
    <location>
        <begin position="197"/>
        <end position="215"/>
    </location>
</feature>
<keyword evidence="2" id="KW-1133">Transmembrane helix</keyword>
<keyword evidence="2" id="KW-0472">Membrane</keyword>
<dbReference type="GeneID" id="97422843"/>
<evidence type="ECO:0008006" key="5">
    <source>
        <dbReference type="Google" id="ProtNLM"/>
    </source>
</evidence>
<dbReference type="InterPro" id="IPR009339">
    <property type="entry name" value="DUF998"/>
</dbReference>
<sequence>MPTAEGRHPHQGRAAHTRSVRDGTLRRVLLAAGPVSSLLYVVATDGLAASRWDGYLRSEQMVSELFAVGSPGRDVLVPFTWLYTALFVAFGAGVWNSVHGNRALRIAGGLLTAYGLWNIMGALYPLTLGDETSVPMHILATNIQLALMVGAMCFVAAGFHGRMRWYSILSLLASALMGMVAFMAAPGPNLVLGIGERISIGAFLLWVAVLAVALWRRPLSAPAEERRHQSAR</sequence>
<accession>A0AAW8N9H5</accession>
<proteinExistence type="predicted"/>
<gene>
    <name evidence="3" type="ORF">J2X12_001917</name>
</gene>
<evidence type="ECO:0000313" key="4">
    <source>
        <dbReference type="Proteomes" id="UP001262032"/>
    </source>
</evidence>
<dbReference type="EMBL" id="JAVDWN010000005">
    <property type="protein sequence ID" value="MDR7163902.1"/>
    <property type="molecule type" value="Genomic_DNA"/>
</dbReference>
<organism evidence="3 4">
    <name type="scientific">Pseudarthrobacter oxydans</name>
    <name type="common">Arthrobacter oxydans</name>
    <dbReference type="NCBI Taxonomy" id="1671"/>
    <lineage>
        <taxon>Bacteria</taxon>
        <taxon>Bacillati</taxon>
        <taxon>Actinomycetota</taxon>
        <taxon>Actinomycetes</taxon>
        <taxon>Micrococcales</taxon>
        <taxon>Micrococcaceae</taxon>
        <taxon>Pseudarthrobacter</taxon>
    </lineage>
</organism>
<name>A0AAW8N9H5_PSEOX</name>
<protein>
    <recommendedName>
        <fullName evidence="5">DUF998 domain-containing protein</fullName>
    </recommendedName>
</protein>
<comment type="caution">
    <text evidence="3">The sequence shown here is derived from an EMBL/GenBank/DDBJ whole genome shotgun (WGS) entry which is preliminary data.</text>
</comment>
<feature type="transmembrane region" description="Helical" evidence="2">
    <location>
        <begin position="28"/>
        <end position="49"/>
    </location>
</feature>
<feature type="compositionally biased region" description="Basic residues" evidence="1">
    <location>
        <begin position="9"/>
        <end position="18"/>
    </location>
</feature>
<feature type="region of interest" description="Disordered" evidence="1">
    <location>
        <begin position="1"/>
        <end position="20"/>
    </location>
</feature>
<dbReference type="AlphaFoldDB" id="A0AAW8N9H5"/>
<feature type="transmembrane region" description="Helical" evidence="2">
    <location>
        <begin position="107"/>
        <end position="126"/>
    </location>
</feature>
<dbReference type="Proteomes" id="UP001262032">
    <property type="component" value="Unassembled WGS sequence"/>
</dbReference>
<evidence type="ECO:0000313" key="3">
    <source>
        <dbReference type="EMBL" id="MDR7163902.1"/>
    </source>
</evidence>
<evidence type="ECO:0000256" key="1">
    <source>
        <dbReference type="SAM" id="MobiDB-lite"/>
    </source>
</evidence>
<feature type="transmembrane region" description="Helical" evidence="2">
    <location>
        <begin position="75"/>
        <end position="95"/>
    </location>
</feature>